<protein>
    <submittedName>
        <fullName evidence="2">Uncharacterized protein</fullName>
    </submittedName>
</protein>
<dbReference type="KEGG" id="dpx:DAPPUDRAFT_343388"/>
<organism evidence="2 3">
    <name type="scientific">Daphnia pulex</name>
    <name type="common">Water flea</name>
    <dbReference type="NCBI Taxonomy" id="6669"/>
    <lineage>
        <taxon>Eukaryota</taxon>
        <taxon>Metazoa</taxon>
        <taxon>Ecdysozoa</taxon>
        <taxon>Arthropoda</taxon>
        <taxon>Crustacea</taxon>
        <taxon>Branchiopoda</taxon>
        <taxon>Diplostraca</taxon>
        <taxon>Cladocera</taxon>
        <taxon>Anomopoda</taxon>
        <taxon>Daphniidae</taxon>
        <taxon>Daphnia</taxon>
    </lineage>
</organism>
<dbReference type="EMBL" id="GL736627">
    <property type="protein sequence ID" value="EFX60328.1"/>
    <property type="molecule type" value="Genomic_DNA"/>
</dbReference>
<sequence length="179" mass="20473">MSSKHTPDISDNYFRLMVKLHKPVPDKIVSSEEVRVQPNQWEKNLLKPIACSGNGTMAPMVEKSLTHQKRPPRPSKKGSPQSQLHEALFAPLEETPKWLRQRYAGLFDDTKMILSKTDDGMMKISLKHYHGRRGSISEDGKQAAMDENYYLYLKLKAMNLNDPETIEKIRAACSTKECK</sequence>
<gene>
    <name evidence="2" type="ORF">DAPPUDRAFT_343388</name>
</gene>
<keyword evidence="3" id="KW-1185">Reference proteome</keyword>
<dbReference type="HOGENOM" id="CLU_1504940_0_0_1"/>
<feature type="compositionally biased region" description="Basic residues" evidence="1">
    <location>
        <begin position="66"/>
        <end position="76"/>
    </location>
</feature>
<name>E9I6Q2_DAPPU</name>
<dbReference type="InParanoid" id="E9I6Q2"/>
<accession>E9I6Q2</accession>
<evidence type="ECO:0000313" key="2">
    <source>
        <dbReference type="EMBL" id="EFX60328.1"/>
    </source>
</evidence>
<dbReference type="Proteomes" id="UP000000305">
    <property type="component" value="Unassembled WGS sequence"/>
</dbReference>
<evidence type="ECO:0000256" key="1">
    <source>
        <dbReference type="SAM" id="MobiDB-lite"/>
    </source>
</evidence>
<proteinExistence type="predicted"/>
<reference evidence="2 3" key="1">
    <citation type="journal article" date="2011" name="Science">
        <title>The ecoresponsive genome of Daphnia pulex.</title>
        <authorList>
            <person name="Colbourne J.K."/>
            <person name="Pfrender M.E."/>
            <person name="Gilbert D."/>
            <person name="Thomas W.K."/>
            <person name="Tucker A."/>
            <person name="Oakley T.H."/>
            <person name="Tokishita S."/>
            <person name="Aerts A."/>
            <person name="Arnold G.J."/>
            <person name="Basu M.K."/>
            <person name="Bauer D.J."/>
            <person name="Caceres C.E."/>
            <person name="Carmel L."/>
            <person name="Casola C."/>
            <person name="Choi J.H."/>
            <person name="Detter J.C."/>
            <person name="Dong Q."/>
            <person name="Dusheyko S."/>
            <person name="Eads B.D."/>
            <person name="Frohlich T."/>
            <person name="Geiler-Samerotte K.A."/>
            <person name="Gerlach D."/>
            <person name="Hatcher P."/>
            <person name="Jogdeo S."/>
            <person name="Krijgsveld J."/>
            <person name="Kriventseva E.V."/>
            <person name="Kultz D."/>
            <person name="Laforsch C."/>
            <person name="Lindquist E."/>
            <person name="Lopez J."/>
            <person name="Manak J.R."/>
            <person name="Muller J."/>
            <person name="Pangilinan J."/>
            <person name="Patwardhan R.P."/>
            <person name="Pitluck S."/>
            <person name="Pritham E.J."/>
            <person name="Rechtsteiner A."/>
            <person name="Rho M."/>
            <person name="Rogozin I.B."/>
            <person name="Sakarya O."/>
            <person name="Salamov A."/>
            <person name="Schaack S."/>
            <person name="Shapiro H."/>
            <person name="Shiga Y."/>
            <person name="Skalitzky C."/>
            <person name="Smith Z."/>
            <person name="Souvorov A."/>
            <person name="Sung W."/>
            <person name="Tang Z."/>
            <person name="Tsuchiya D."/>
            <person name="Tu H."/>
            <person name="Vos H."/>
            <person name="Wang M."/>
            <person name="Wolf Y.I."/>
            <person name="Yamagata H."/>
            <person name="Yamada T."/>
            <person name="Ye Y."/>
            <person name="Shaw J.R."/>
            <person name="Andrews J."/>
            <person name="Crease T.J."/>
            <person name="Tang H."/>
            <person name="Lucas S.M."/>
            <person name="Robertson H.M."/>
            <person name="Bork P."/>
            <person name="Koonin E.V."/>
            <person name="Zdobnov E.M."/>
            <person name="Grigoriev I.V."/>
            <person name="Lynch M."/>
            <person name="Boore J.L."/>
        </authorList>
    </citation>
    <scope>NUCLEOTIDE SEQUENCE [LARGE SCALE GENOMIC DNA]</scope>
</reference>
<feature type="region of interest" description="Disordered" evidence="1">
    <location>
        <begin position="64"/>
        <end position="83"/>
    </location>
</feature>
<dbReference type="AlphaFoldDB" id="E9I6Q2"/>
<evidence type="ECO:0000313" key="3">
    <source>
        <dbReference type="Proteomes" id="UP000000305"/>
    </source>
</evidence>